<dbReference type="SMART" id="SM00314">
    <property type="entry name" value="RA"/>
    <property type="match status" value="1"/>
</dbReference>
<dbReference type="Pfam" id="PF00788">
    <property type="entry name" value="RA"/>
    <property type="match status" value="1"/>
</dbReference>
<dbReference type="PROSITE" id="PS50105">
    <property type="entry name" value="SAM_DOMAIN"/>
    <property type="match status" value="1"/>
</dbReference>
<keyword evidence="4" id="KW-1185">Reference proteome</keyword>
<comment type="caution">
    <text evidence="3">The sequence shown here is derived from an EMBL/GenBank/DDBJ whole genome shotgun (WGS) entry which is preliminary data.</text>
</comment>
<dbReference type="InterPro" id="IPR001660">
    <property type="entry name" value="SAM"/>
</dbReference>
<protein>
    <recommendedName>
        <fullName evidence="5">Protein STE50</fullName>
    </recommendedName>
</protein>
<dbReference type="InterPro" id="IPR029071">
    <property type="entry name" value="Ubiquitin-like_domsf"/>
</dbReference>
<feature type="non-terminal residue" evidence="3">
    <location>
        <position position="1"/>
    </location>
</feature>
<dbReference type="SMART" id="SM00454">
    <property type="entry name" value="SAM"/>
    <property type="match status" value="1"/>
</dbReference>
<sequence length="359" mass="42053">MNSFGLLEKAITLWSVDDVIQWLKHINFSQYEKEFQENNISGDILIHLNHESLKEIGILSTGHRLSFLKAIYRIKIDQNIPIEPEHYIPVSLEMEKLSEYDKSEINKTKELTQAIFSYGKHLNEFEKEIRNLKKDLSKIQEDITYIFEIIKDIKLSKKSDDKLTHTGLSLKRFHEKPLQLKTIPTHSQISPIQLDSELDSPTFPTETYKNQLTHSIQDNLEFGMNHNNSNQIKSECAITDESVSPVSSKKSHKSIEMFKSFRIKLNDSCRKVLLSALKEYKINSDWKEYALVLCYDNKERYIELNEKPLLLFQKLQKDEKKPIFILKQIKNPTTLNQPFNFIQEIKKESDISNTFEDAL</sequence>
<gene>
    <name evidence="3" type="ORF">PNEG_02045</name>
</gene>
<dbReference type="GO" id="GO:0009898">
    <property type="term" value="C:cytoplasmic side of plasma membrane"/>
    <property type="evidence" value="ECO:0007669"/>
    <property type="project" value="TreeGrafter"/>
</dbReference>
<evidence type="ECO:0000259" key="1">
    <source>
        <dbReference type="PROSITE" id="PS50105"/>
    </source>
</evidence>
<dbReference type="PROSITE" id="PS50200">
    <property type="entry name" value="RA"/>
    <property type="match status" value="1"/>
</dbReference>
<evidence type="ECO:0000313" key="4">
    <source>
        <dbReference type="Proteomes" id="UP000011958"/>
    </source>
</evidence>
<dbReference type="PANTHER" id="PTHR20843:SF0">
    <property type="entry name" value="PROTEIN AVEUGLE"/>
    <property type="match status" value="1"/>
</dbReference>
<feature type="domain" description="Ras-associating" evidence="2">
    <location>
        <begin position="256"/>
        <end position="331"/>
    </location>
</feature>
<evidence type="ECO:0000313" key="3">
    <source>
        <dbReference type="EMBL" id="EMR09865.1"/>
    </source>
</evidence>
<dbReference type="VEuPathDB" id="FungiDB:PNEG_02045"/>
<dbReference type="EMBL" id="AFWA02000009">
    <property type="protein sequence ID" value="EMR09865.1"/>
    <property type="molecule type" value="Genomic_DNA"/>
</dbReference>
<dbReference type="InterPro" id="IPR052268">
    <property type="entry name" value="SAM_domain-containing_protein"/>
</dbReference>
<dbReference type="InterPro" id="IPR000159">
    <property type="entry name" value="RA_dom"/>
</dbReference>
<accession>M7P7N1</accession>
<proteinExistence type="predicted"/>
<dbReference type="Gene3D" id="1.10.150.50">
    <property type="entry name" value="Transcription Factor, Ets-1"/>
    <property type="match status" value="1"/>
</dbReference>
<dbReference type="GeneID" id="19895739"/>
<dbReference type="PANTHER" id="PTHR20843">
    <property type="entry name" value="STERILE ALPHA MOTIF DOMAIN CONTAINING PROTEIN 10"/>
    <property type="match status" value="1"/>
</dbReference>
<dbReference type="OrthoDB" id="445896at2759"/>
<dbReference type="InterPro" id="IPR013761">
    <property type="entry name" value="SAM/pointed_sf"/>
</dbReference>
<dbReference type="GO" id="GO:0007169">
    <property type="term" value="P:cell surface receptor protein tyrosine kinase signaling pathway"/>
    <property type="evidence" value="ECO:0007669"/>
    <property type="project" value="TreeGrafter"/>
</dbReference>
<dbReference type="Gene3D" id="3.10.20.90">
    <property type="entry name" value="Phosphatidylinositol 3-kinase Catalytic Subunit, Chain A, domain 1"/>
    <property type="match status" value="1"/>
</dbReference>
<evidence type="ECO:0000259" key="2">
    <source>
        <dbReference type="PROSITE" id="PS50200"/>
    </source>
</evidence>
<dbReference type="STRING" id="1069680.M7P7N1"/>
<feature type="domain" description="SAM" evidence="1">
    <location>
        <begin position="14"/>
        <end position="77"/>
    </location>
</feature>
<dbReference type="HOGENOM" id="CLU_894424_0_0_1"/>
<dbReference type="eggNOG" id="ENOG502QQYX">
    <property type="taxonomic scope" value="Eukaryota"/>
</dbReference>
<name>M7P7N1_PNEMU</name>
<dbReference type="CDD" id="cd01786">
    <property type="entry name" value="RA_STE50"/>
    <property type="match status" value="1"/>
</dbReference>
<dbReference type="AlphaFoldDB" id="M7P7N1"/>
<dbReference type="OMA" id="DWTAEEC"/>
<organism evidence="3 4">
    <name type="scientific">Pneumocystis murina (strain B123)</name>
    <name type="common">Mouse pneumocystis pneumonia agent</name>
    <name type="synonym">Pneumocystis carinii f. sp. muris</name>
    <dbReference type="NCBI Taxonomy" id="1069680"/>
    <lineage>
        <taxon>Eukaryota</taxon>
        <taxon>Fungi</taxon>
        <taxon>Dikarya</taxon>
        <taxon>Ascomycota</taxon>
        <taxon>Taphrinomycotina</taxon>
        <taxon>Pneumocystomycetes</taxon>
        <taxon>Pneumocystaceae</taxon>
        <taxon>Pneumocystis</taxon>
    </lineage>
</organism>
<evidence type="ECO:0008006" key="5">
    <source>
        <dbReference type="Google" id="ProtNLM"/>
    </source>
</evidence>
<dbReference type="Pfam" id="PF07647">
    <property type="entry name" value="SAM_2"/>
    <property type="match status" value="1"/>
</dbReference>
<dbReference type="RefSeq" id="XP_007874026.1">
    <property type="nucleotide sequence ID" value="XM_007875835.1"/>
</dbReference>
<dbReference type="Proteomes" id="UP000011958">
    <property type="component" value="Unassembled WGS sequence"/>
</dbReference>
<reference evidence="4" key="1">
    <citation type="journal article" date="2016" name="Nat. Commun.">
        <title>Genome analysis of three Pneumocystis species reveals adaptation mechanisms to life exclusively in mammalian hosts.</title>
        <authorList>
            <person name="Ma L."/>
            <person name="Chen Z."/>
            <person name="Huang D.W."/>
            <person name="Kutty G."/>
            <person name="Ishihara M."/>
            <person name="Wang H."/>
            <person name="Abouelleil A."/>
            <person name="Bishop L."/>
            <person name="Davey E."/>
            <person name="Deng R."/>
            <person name="Deng X."/>
            <person name="Fan L."/>
            <person name="Fantoni G."/>
            <person name="Fitzgerald M."/>
            <person name="Gogineni E."/>
            <person name="Goldberg J.M."/>
            <person name="Handley G."/>
            <person name="Hu X."/>
            <person name="Huber C."/>
            <person name="Jiao X."/>
            <person name="Jones K."/>
            <person name="Levin J.Z."/>
            <person name="Liu Y."/>
            <person name="Macdonald P."/>
            <person name="Melnikov A."/>
            <person name="Raley C."/>
            <person name="Sassi M."/>
            <person name="Sherman B.T."/>
            <person name="Song X."/>
            <person name="Sykes S."/>
            <person name="Tran B."/>
            <person name="Walsh L."/>
            <person name="Xia Y."/>
            <person name="Yang J."/>
            <person name="Young S."/>
            <person name="Zeng Q."/>
            <person name="Zheng X."/>
            <person name="Stephens R."/>
            <person name="Nusbaum C."/>
            <person name="Birren B.W."/>
            <person name="Azadi P."/>
            <person name="Lempicki R.A."/>
            <person name="Cuomo C.A."/>
            <person name="Kovacs J.A."/>
        </authorList>
    </citation>
    <scope>NUCLEOTIDE SEQUENCE [LARGE SCALE GENOMIC DNA]</scope>
    <source>
        <strain evidence="4">B123</strain>
    </source>
</reference>
<dbReference type="SUPFAM" id="SSF47769">
    <property type="entry name" value="SAM/Pointed domain"/>
    <property type="match status" value="1"/>
</dbReference>
<dbReference type="SUPFAM" id="SSF54236">
    <property type="entry name" value="Ubiquitin-like"/>
    <property type="match status" value="1"/>
</dbReference>